<keyword evidence="3" id="KW-0560">Oxidoreductase</keyword>
<evidence type="ECO:0000256" key="2">
    <source>
        <dbReference type="ARBA" id="ARBA00022643"/>
    </source>
</evidence>
<dbReference type="EMBL" id="FNFT01000001">
    <property type="protein sequence ID" value="SDJ86087.1"/>
    <property type="molecule type" value="Genomic_DNA"/>
</dbReference>
<dbReference type="SUPFAM" id="SSF55469">
    <property type="entry name" value="FMN-dependent nitroreductase-like"/>
    <property type="match status" value="1"/>
</dbReference>
<dbReference type="PANTHER" id="PTHR23026:SF90">
    <property type="entry name" value="IODOTYROSINE DEIODINASE 1"/>
    <property type="match status" value="1"/>
</dbReference>
<gene>
    <name evidence="5" type="ORF">SAMN04488571_101271</name>
</gene>
<evidence type="ECO:0000313" key="6">
    <source>
        <dbReference type="Proteomes" id="UP000326500"/>
    </source>
</evidence>
<evidence type="ECO:0000313" key="5">
    <source>
        <dbReference type="EMBL" id="SDJ86087.1"/>
    </source>
</evidence>
<keyword evidence="6" id="KW-1185">Reference proteome</keyword>
<dbReference type="RefSeq" id="WP_224732721.1">
    <property type="nucleotide sequence ID" value="NZ_BCNX01000006.1"/>
</dbReference>
<name>A0A1G8X6R9_9EURY</name>
<evidence type="ECO:0000256" key="1">
    <source>
        <dbReference type="ARBA" id="ARBA00022630"/>
    </source>
</evidence>
<keyword evidence="2" id="KW-0288">FMN</keyword>
<evidence type="ECO:0000256" key="3">
    <source>
        <dbReference type="ARBA" id="ARBA00023002"/>
    </source>
</evidence>
<sequence>MFEVKNRPQGSIMDALEAILTRRSVREYTDRPVAPETAKSLLAAAMQAPFSGSEPPWHFIAIDDPDILARIPAVSPYAKIRPPPPLAILVCADLSHPEDRDISVQGCAAATQNILLAAHALGLGAVWTAIYPDPDRVLGFANLFSLPDSVLPFALVTLGHPAARPPPVDRYREDRVHQNAW</sequence>
<dbReference type="STRING" id="2200.GCA_001571405_01016"/>
<feature type="domain" description="Nitroreductase" evidence="4">
    <location>
        <begin position="93"/>
        <end position="160"/>
    </location>
</feature>
<dbReference type="Gene3D" id="3.40.109.10">
    <property type="entry name" value="NADH Oxidase"/>
    <property type="match status" value="1"/>
</dbReference>
<dbReference type="AlphaFoldDB" id="A0A1G8X6R9"/>
<protein>
    <submittedName>
        <fullName evidence="5">Nitroreductase</fullName>
    </submittedName>
</protein>
<dbReference type="InterPro" id="IPR029479">
    <property type="entry name" value="Nitroreductase"/>
</dbReference>
<accession>A0A1G8X6R9</accession>
<dbReference type="PANTHER" id="PTHR23026">
    <property type="entry name" value="NADPH NITROREDUCTASE"/>
    <property type="match status" value="1"/>
</dbReference>
<proteinExistence type="predicted"/>
<feature type="domain" description="Nitroreductase" evidence="4">
    <location>
        <begin position="19"/>
        <end position="71"/>
    </location>
</feature>
<dbReference type="CDD" id="cd02150">
    <property type="entry name" value="nitroreductase"/>
    <property type="match status" value="1"/>
</dbReference>
<dbReference type="Pfam" id="PF00881">
    <property type="entry name" value="Nitroreductase"/>
    <property type="match status" value="2"/>
</dbReference>
<dbReference type="InterPro" id="IPR050627">
    <property type="entry name" value="Nitroreductase/BluB"/>
</dbReference>
<organism evidence="5 6">
    <name type="scientific">Methanoculleus thermophilus</name>
    <dbReference type="NCBI Taxonomy" id="2200"/>
    <lineage>
        <taxon>Archaea</taxon>
        <taxon>Methanobacteriati</taxon>
        <taxon>Methanobacteriota</taxon>
        <taxon>Stenosarchaea group</taxon>
        <taxon>Methanomicrobia</taxon>
        <taxon>Methanomicrobiales</taxon>
        <taxon>Methanomicrobiaceae</taxon>
        <taxon>Methanoculleus</taxon>
    </lineage>
</organism>
<evidence type="ECO:0000259" key="4">
    <source>
        <dbReference type="Pfam" id="PF00881"/>
    </source>
</evidence>
<reference evidence="5 6" key="1">
    <citation type="submission" date="2016-10" db="EMBL/GenBank/DDBJ databases">
        <authorList>
            <person name="Varghese N."/>
            <person name="Submissions S."/>
        </authorList>
    </citation>
    <scope>NUCLEOTIDE SEQUENCE [LARGE SCALE GENOMIC DNA]</scope>
    <source>
        <strain evidence="5 6">DSM 2373</strain>
    </source>
</reference>
<keyword evidence="1" id="KW-0285">Flavoprotein</keyword>
<dbReference type="InterPro" id="IPR000415">
    <property type="entry name" value="Nitroreductase-like"/>
</dbReference>
<dbReference type="Proteomes" id="UP000326500">
    <property type="component" value="Unassembled WGS sequence"/>
</dbReference>
<dbReference type="GO" id="GO:0016491">
    <property type="term" value="F:oxidoreductase activity"/>
    <property type="evidence" value="ECO:0007669"/>
    <property type="project" value="UniProtKB-KW"/>
</dbReference>